<evidence type="ECO:0000313" key="6">
    <source>
        <dbReference type="Proteomes" id="UP001254848"/>
    </source>
</evidence>
<evidence type="ECO:0000259" key="4">
    <source>
        <dbReference type="SMART" id="SM00903"/>
    </source>
</evidence>
<comment type="cofactor">
    <cofactor evidence="1">
        <name>FMN</name>
        <dbReference type="ChEBI" id="CHEBI:58210"/>
    </cofactor>
</comment>
<sequence>MAKKKLGNRPFLYPYPVVLVGTEVDGKANFLTIAFCGIVNMNPGMLAIGINRAHHSTKGLLANKAFSVNIPSEAMLAAADYAGMVSGSKVDKSGLFEVFRGEVAGAPMIKECPLSMECKVREVLDLGGNDYVVVAEIVETHAGEEYLTDGMPDVTKMKPVVFSMFDNRYWGIGEFLGKGWSLGKDYKPKA</sequence>
<name>A0ABU3NVF0_9FIRM</name>
<dbReference type="InterPro" id="IPR052174">
    <property type="entry name" value="Flavoredoxin"/>
</dbReference>
<dbReference type="Proteomes" id="UP001254848">
    <property type="component" value="Unassembled WGS sequence"/>
</dbReference>
<evidence type="ECO:0000256" key="2">
    <source>
        <dbReference type="ARBA" id="ARBA00022630"/>
    </source>
</evidence>
<keyword evidence="2" id="KW-0285">Flavoprotein</keyword>
<evidence type="ECO:0000256" key="3">
    <source>
        <dbReference type="ARBA" id="ARBA00038054"/>
    </source>
</evidence>
<dbReference type="SMART" id="SM00903">
    <property type="entry name" value="Flavin_Reduct"/>
    <property type="match status" value="1"/>
</dbReference>
<dbReference type="EMBL" id="JAUOZS010000001">
    <property type="protein sequence ID" value="MDT8900804.1"/>
    <property type="molecule type" value="Genomic_DNA"/>
</dbReference>
<feature type="domain" description="Flavin reductase like" evidence="4">
    <location>
        <begin position="12"/>
        <end position="162"/>
    </location>
</feature>
<dbReference type="Gene3D" id="2.30.110.10">
    <property type="entry name" value="Electron Transport, Fmn-binding Protein, Chain A"/>
    <property type="match status" value="1"/>
</dbReference>
<dbReference type="EC" id="1.5.1.-" evidence="5"/>
<reference evidence="5 6" key="1">
    <citation type="submission" date="2023-07" db="EMBL/GenBank/DDBJ databases">
        <title>The novel representative of Negativicutes class, Anaeroselena agilis gen. nov. sp. nov.</title>
        <authorList>
            <person name="Prokofeva M.I."/>
            <person name="Elcheninov A.G."/>
            <person name="Klyukina A."/>
            <person name="Kublanov I.V."/>
            <person name="Frolov E.N."/>
            <person name="Podosokorskaya O.A."/>
        </authorList>
    </citation>
    <scope>NUCLEOTIDE SEQUENCE [LARGE SCALE GENOMIC DNA]</scope>
    <source>
        <strain evidence="5 6">4137-cl</strain>
    </source>
</reference>
<keyword evidence="5" id="KW-0560">Oxidoreductase</keyword>
<protein>
    <submittedName>
        <fullName evidence="5">Flavin reductase family protein</fullName>
        <ecNumber evidence="5">1.5.1.-</ecNumber>
    </submittedName>
</protein>
<dbReference type="SUPFAM" id="SSF50475">
    <property type="entry name" value="FMN-binding split barrel"/>
    <property type="match status" value="1"/>
</dbReference>
<dbReference type="RefSeq" id="WP_413779337.1">
    <property type="nucleotide sequence ID" value="NZ_JAUOZS010000001.1"/>
</dbReference>
<dbReference type="InterPro" id="IPR002563">
    <property type="entry name" value="Flavin_Rdtase-like_dom"/>
</dbReference>
<accession>A0ABU3NVF0</accession>
<proteinExistence type="inferred from homology"/>
<dbReference type="PANTHER" id="PTHR43567">
    <property type="entry name" value="FLAVOREDOXIN-RELATED-RELATED"/>
    <property type="match status" value="1"/>
</dbReference>
<organism evidence="5 6">
    <name type="scientific">Anaeroselena agilis</name>
    <dbReference type="NCBI Taxonomy" id="3063788"/>
    <lineage>
        <taxon>Bacteria</taxon>
        <taxon>Bacillati</taxon>
        <taxon>Bacillota</taxon>
        <taxon>Negativicutes</taxon>
        <taxon>Acetonemataceae</taxon>
        <taxon>Anaeroselena</taxon>
    </lineage>
</organism>
<dbReference type="Pfam" id="PF01613">
    <property type="entry name" value="Flavin_Reduct"/>
    <property type="match status" value="1"/>
</dbReference>
<comment type="caution">
    <text evidence="5">The sequence shown here is derived from an EMBL/GenBank/DDBJ whole genome shotgun (WGS) entry which is preliminary data.</text>
</comment>
<evidence type="ECO:0000256" key="1">
    <source>
        <dbReference type="ARBA" id="ARBA00001917"/>
    </source>
</evidence>
<comment type="similarity">
    <text evidence="3">Belongs to the flavoredoxin family.</text>
</comment>
<dbReference type="InterPro" id="IPR012349">
    <property type="entry name" value="Split_barrel_FMN-bd"/>
</dbReference>
<dbReference type="GO" id="GO:0016491">
    <property type="term" value="F:oxidoreductase activity"/>
    <property type="evidence" value="ECO:0007669"/>
    <property type="project" value="UniProtKB-KW"/>
</dbReference>
<dbReference type="PANTHER" id="PTHR43567:SF1">
    <property type="entry name" value="FLAVOREDOXIN"/>
    <property type="match status" value="1"/>
</dbReference>
<keyword evidence="6" id="KW-1185">Reference proteome</keyword>
<gene>
    <name evidence="5" type="ORF">Q4T40_06080</name>
</gene>
<evidence type="ECO:0000313" key="5">
    <source>
        <dbReference type="EMBL" id="MDT8900804.1"/>
    </source>
</evidence>